<dbReference type="EMBL" id="NQVN01000004">
    <property type="protein sequence ID" value="PIO99670.1"/>
    <property type="molecule type" value="Genomic_DNA"/>
</dbReference>
<dbReference type="InterPro" id="IPR045465">
    <property type="entry name" value="Trans_reg_dom"/>
</dbReference>
<keyword evidence="3" id="KW-1185">Reference proteome</keyword>
<gene>
    <name evidence="2" type="ORF">CJ014_09220</name>
</gene>
<accession>A0A2G9WZY4</accession>
<name>A0A2G9WZY4_9HYPH</name>
<evidence type="ECO:0000313" key="2">
    <source>
        <dbReference type="EMBL" id="PIO99670.1"/>
    </source>
</evidence>
<reference evidence="2 3" key="1">
    <citation type="submission" date="2017-08" db="EMBL/GenBank/DDBJ databases">
        <title>Pleomorphomonas carboxidotrophicus sp. nov., a new mesophilic hydrogenogenic carboxidotroph.</title>
        <authorList>
            <person name="Esquivel-Elizondo S."/>
            <person name="Krajmalnik-Brown R."/>
            <person name="Maldonado J."/>
        </authorList>
    </citation>
    <scope>NUCLEOTIDE SEQUENCE [LARGE SCALE GENOMIC DNA]</scope>
    <source>
        <strain evidence="2 3">SVCO-16</strain>
    </source>
</reference>
<protein>
    <recommendedName>
        <fullName evidence="1">Transcriptional regulator-like domain-containing protein</fullName>
    </recommendedName>
</protein>
<comment type="caution">
    <text evidence="2">The sequence shown here is derived from an EMBL/GenBank/DDBJ whole genome shotgun (WGS) entry which is preliminary data.</text>
</comment>
<dbReference type="OrthoDB" id="8654520at2"/>
<dbReference type="AlphaFoldDB" id="A0A2G9WZY4"/>
<sequence>MTPDASHWCSSASYDHVEDLTASELAWEWLRRNDVYDRDFEALTRTDTDPQSLTDKIRQRWGVRFPRGPSPRPTSSSRLLAAAGRHERYRPCVCTGHPHSGC</sequence>
<proteinExistence type="predicted"/>
<feature type="domain" description="Transcriptional regulator-like" evidence="1">
    <location>
        <begin position="7"/>
        <end position="66"/>
    </location>
</feature>
<evidence type="ECO:0000259" key="1">
    <source>
        <dbReference type="Pfam" id="PF20109"/>
    </source>
</evidence>
<dbReference type="Pfam" id="PF20109">
    <property type="entry name" value="Trans_reg_dom"/>
    <property type="match status" value="1"/>
</dbReference>
<evidence type="ECO:0000313" key="3">
    <source>
        <dbReference type="Proteomes" id="UP000231070"/>
    </source>
</evidence>
<dbReference type="Proteomes" id="UP000231070">
    <property type="component" value="Unassembled WGS sequence"/>
</dbReference>
<organism evidence="2 3">
    <name type="scientific">Pleomorphomonas carboxyditropha</name>
    <dbReference type="NCBI Taxonomy" id="2023338"/>
    <lineage>
        <taxon>Bacteria</taxon>
        <taxon>Pseudomonadati</taxon>
        <taxon>Pseudomonadota</taxon>
        <taxon>Alphaproteobacteria</taxon>
        <taxon>Hyphomicrobiales</taxon>
        <taxon>Pleomorphomonadaceae</taxon>
        <taxon>Pleomorphomonas</taxon>
    </lineage>
</organism>